<dbReference type="EMBL" id="CP060394">
    <property type="protein sequence ID" value="QNI30743.1"/>
    <property type="molecule type" value="Genomic_DNA"/>
</dbReference>
<reference evidence="3 4" key="1">
    <citation type="submission" date="2020-08" db="EMBL/GenBank/DDBJ databases">
        <title>Edaphobacter telluris sp. nov. and Acidobacterium dinghuensis sp. nov., two acidobacteria isolated from forest soil.</title>
        <authorList>
            <person name="Fu J."/>
            <person name="Qiu L."/>
        </authorList>
    </citation>
    <scope>NUCLEOTIDE SEQUENCE [LARGE SCALE GENOMIC DNA]</scope>
    <source>
        <strain evidence="3">4Y35</strain>
    </source>
</reference>
<name>A0A7G8BDX3_9BACT</name>
<feature type="region of interest" description="Disordered" evidence="1">
    <location>
        <begin position="82"/>
        <end position="104"/>
    </location>
</feature>
<evidence type="ECO:0000313" key="4">
    <source>
        <dbReference type="Proteomes" id="UP000515312"/>
    </source>
</evidence>
<keyword evidence="4" id="KW-1185">Reference proteome</keyword>
<feature type="region of interest" description="Disordered" evidence="1">
    <location>
        <begin position="297"/>
        <end position="323"/>
    </location>
</feature>
<feature type="chain" id="PRO_5028962100" evidence="2">
    <location>
        <begin position="27"/>
        <end position="504"/>
    </location>
</feature>
<feature type="compositionally biased region" description="Polar residues" evidence="1">
    <location>
        <begin position="302"/>
        <end position="323"/>
    </location>
</feature>
<accession>A0A7G8BDX3</accession>
<organism evidence="3 4">
    <name type="scientific">Alloacidobacterium dinghuense</name>
    <dbReference type="NCBI Taxonomy" id="2763107"/>
    <lineage>
        <taxon>Bacteria</taxon>
        <taxon>Pseudomonadati</taxon>
        <taxon>Acidobacteriota</taxon>
        <taxon>Terriglobia</taxon>
        <taxon>Terriglobales</taxon>
        <taxon>Acidobacteriaceae</taxon>
        <taxon>Alloacidobacterium</taxon>
    </lineage>
</organism>
<dbReference type="RefSeq" id="WP_186740818.1">
    <property type="nucleotide sequence ID" value="NZ_CP060394.1"/>
</dbReference>
<evidence type="ECO:0000313" key="3">
    <source>
        <dbReference type="EMBL" id="QNI30743.1"/>
    </source>
</evidence>
<evidence type="ECO:0000256" key="2">
    <source>
        <dbReference type="SAM" id="SignalP"/>
    </source>
</evidence>
<protein>
    <submittedName>
        <fullName evidence="3">Uncharacterized protein</fullName>
    </submittedName>
</protein>
<dbReference type="Proteomes" id="UP000515312">
    <property type="component" value="Chromosome"/>
</dbReference>
<sequence>MNRERSRHSRLILVLAAFLSAWIVEAQQNSPQPTPAPGDGSTRQMEQRMDQLMNALDNMRDQLNQSQREMEMMRAEVQELRAQLAQSRSSEEPTQAASALQGSVQQLREDTDVLQAEVKQHDQAKIESLSKYPLRISGMLLFTSLLNSSNVDNIDVPIIARHQYGNQPEGSLSATARQTILGLEATGPSIWGARSSADISVDFFGGIAYADYTTSAGLLRMRTAHANLDWSHRSLIAAFDRPLVSPLQPTSFLSVGEPALAWSGNLWTWSPQLQFKDTSLLSNRKLGIEAGLMDVAAPGPPTNANLRTPSPSEQSHQPGYETRLSSSIPVGDRTIEFGVGGYYSRQAYEEGHHLDAWASTVDWRIPFTQRLELSGEFYRGRSIGGLGGGAFKDYAPFDNDTIQRGLNAEGGWGQFKIRMTRSIEANFAMGEDNAFAFDLRGSDLEGETNDYQNLARNRTGFANVIYRPKTYLLFSAEYRNIHSWPISGYGNSNQSLGLAAGYLF</sequence>
<gene>
    <name evidence="3" type="ORF">H7849_16655</name>
</gene>
<feature type="compositionally biased region" description="Polar residues" evidence="1">
    <location>
        <begin position="84"/>
        <end position="104"/>
    </location>
</feature>
<proteinExistence type="predicted"/>
<keyword evidence="2" id="KW-0732">Signal</keyword>
<dbReference type="AlphaFoldDB" id="A0A7G8BDX3"/>
<evidence type="ECO:0000256" key="1">
    <source>
        <dbReference type="SAM" id="MobiDB-lite"/>
    </source>
</evidence>
<dbReference type="KEGG" id="adin:H7849_16655"/>
<feature type="signal peptide" evidence="2">
    <location>
        <begin position="1"/>
        <end position="26"/>
    </location>
</feature>